<dbReference type="HOGENOM" id="CLU_075045_0_0_10"/>
<evidence type="ECO:0000313" key="5">
    <source>
        <dbReference type="EMBL" id="CAZ95385.1"/>
    </source>
</evidence>
<reference evidence="6" key="1">
    <citation type="submission" date="2009-07" db="EMBL/GenBank/DDBJ databases">
        <title>Complete genome sequence of Zobellia galactanivorans Dsij.</title>
        <authorList>
            <consortium name="Genoscope - CEA"/>
        </authorList>
    </citation>
    <scope>NUCLEOTIDE SEQUENCE [LARGE SCALE GENOMIC DNA]</scope>
    <source>
        <strain evidence="6">DSM 12802 / CCUG 47099 / CIP 106680 / NCIMB 13871 / Dsij</strain>
    </source>
</reference>
<dbReference type="EC" id="2.3.2.6" evidence="4"/>
<sequence length="226" mass="25738">MKGNEAQNSLFFLGEALVFPPVEYAQDDGLLAAGGDLSVERLLLAYKSGIFPWFNTDALLLWWSPDPRMVLRPKDVKISKSMRKVLRDDRFKLTKNQSFEAVIEACSSIEREGQDGTWITDKMKRAYLQLYEKGYATSYEVWENDRLVGGLYGVDLGTVFCGESMFSKVSNASKFAFIKMAQELEAKNYRLIDCQIYTSHLESLGAQEIPRSEFIQILKAENKRGE</sequence>
<dbReference type="Proteomes" id="UP000008898">
    <property type="component" value="Chromosome"/>
</dbReference>
<dbReference type="Pfam" id="PF03588">
    <property type="entry name" value="Leu_Phe_trans"/>
    <property type="match status" value="1"/>
</dbReference>
<proteinExistence type="inferred from homology"/>
<reference evidence="5 6" key="2">
    <citation type="journal article" date="2012" name="Environ. Microbiol.">
        <title>Characterization of the first alginolytic operons in a marine bacterium: from their emergence in marine Flavobacteriia to their independent transfers to marine Proteobacteria and human gut Bacteroides.</title>
        <authorList>
            <person name="Thomas F."/>
            <person name="Barbeyron T."/>
            <person name="Tonon T."/>
            <person name="Genicot S."/>
            <person name="Czjzek M."/>
            <person name="Michel G."/>
        </authorList>
    </citation>
    <scope>NUCLEOTIDE SEQUENCE [LARGE SCALE GENOMIC DNA]</scope>
    <source>
        <strain evidence="6">DSM 12802 / CCUG 47099 / CIP 106680 / NCIMB 13871 / Dsij</strain>
    </source>
</reference>
<dbReference type="PANTHER" id="PTHR30098">
    <property type="entry name" value="LEUCYL/PHENYLALANYL-TRNA--PROTEIN TRANSFERASE"/>
    <property type="match status" value="1"/>
</dbReference>
<dbReference type="InterPro" id="IPR042203">
    <property type="entry name" value="Leu/Phe-tRNA_Trfase_C"/>
</dbReference>
<evidence type="ECO:0000256" key="1">
    <source>
        <dbReference type="ARBA" id="ARBA00022490"/>
    </source>
</evidence>
<dbReference type="InterPro" id="IPR016181">
    <property type="entry name" value="Acyl_CoA_acyltransferase"/>
</dbReference>
<comment type="subcellular location">
    <subcellularLocation>
        <location evidence="4">Cytoplasm</location>
    </subcellularLocation>
</comment>
<dbReference type="InterPro" id="IPR004616">
    <property type="entry name" value="Leu/Phe-tRNA_Trfase"/>
</dbReference>
<evidence type="ECO:0000256" key="3">
    <source>
        <dbReference type="ARBA" id="ARBA00023315"/>
    </source>
</evidence>
<dbReference type="Gene3D" id="3.30.70.3550">
    <property type="entry name" value="Leucyl/phenylalanyl-tRNA-protein transferase, N-terminal domain"/>
    <property type="match status" value="1"/>
</dbReference>
<name>G0L3P7_ZOBGA</name>
<dbReference type="STRING" id="63186.ZOBELLIA_1329"/>
<dbReference type="GO" id="GO:0005737">
    <property type="term" value="C:cytoplasm"/>
    <property type="evidence" value="ECO:0007669"/>
    <property type="project" value="UniProtKB-SubCell"/>
</dbReference>
<gene>
    <name evidence="5" type="primary">aatA</name>
    <name evidence="4" type="synonym">aat</name>
    <name evidence="5" type="ordered locus">zobellia_1329</name>
</gene>
<evidence type="ECO:0000313" key="6">
    <source>
        <dbReference type="Proteomes" id="UP000008898"/>
    </source>
</evidence>
<comment type="function">
    <text evidence="4">Functions in the N-end rule pathway of protein degradation where it conjugates Leu, Phe and, less efficiently, Met from aminoacyl-tRNAs to the N-termini of proteins containing an N-terminal arginine or lysine.</text>
</comment>
<dbReference type="NCBIfam" id="TIGR00667">
    <property type="entry name" value="aat"/>
    <property type="match status" value="1"/>
</dbReference>
<dbReference type="PATRIC" id="fig|63186.3.peg.1315"/>
<keyword evidence="2 4" id="KW-0808">Transferase</keyword>
<dbReference type="InterPro" id="IPR042221">
    <property type="entry name" value="Leu/Phe-tRNA_Trfase_N"/>
</dbReference>
<evidence type="ECO:0000256" key="2">
    <source>
        <dbReference type="ARBA" id="ARBA00022679"/>
    </source>
</evidence>
<comment type="catalytic activity">
    <reaction evidence="4">
        <text>L-phenylalanyl-tRNA(Phe) + an N-terminal L-alpha-aminoacyl-[protein] = an N-terminal L-phenylalanyl-L-alpha-aminoacyl-[protein] + tRNA(Phe)</text>
        <dbReference type="Rhea" id="RHEA:43632"/>
        <dbReference type="Rhea" id="RHEA-COMP:9668"/>
        <dbReference type="Rhea" id="RHEA-COMP:9699"/>
        <dbReference type="Rhea" id="RHEA-COMP:10636"/>
        <dbReference type="Rhea" id="RHEA-COMP:10637"/>
        <dbReference type="ChEBI" id="CHEBI:78442"/>
        <dbReference type="ChEBI" id="CHEBI:78531"/>
        <dbReference type="ChEBI" id="CHEBI:78597"/>
        <dbReference type="ChEBI" id="CHEBI:83561"/>
        <dbReference type="EC" id="2.3.2.6"/>
    </reaction>
</comment>
<comment type="catalytic activity">
    <reaction evidence="4">
        <text>N-terminal L-lysyl-[protein] + L-leucyl-tRNA(Leu) = N-terminal L-leucyl-L-lysyl-[protein] + tRNA(Leu) + H(+)</text>
        <dbReference type="Rhea" id="RHEA:12340"/>
        <dbReference type="Rhea" id="RHEA-COMP:9613"/>
        <dbReference type="Rhea" id="RHEA-COMP:9622"/>
        <dbReference type="Rhea" id="RHEA-COMP:12670"/>
        <dbReference type="Rhea" id="RHEA-COMP:12671"/>
        <dbReference type="ChEBI" id="CHEBI:15378"/>
        <dbReference type="ChEBI" id="CHEBI:65249"/>
        <dbReference type="ChEBI" id="CHEBI:78442"/>
        <dbReference type="ChEBI" id="CHEBI:78494"/>
        <dbReference type="ChEBI" id="CHEBI:133043"/>
        <dbReference type="EC" id="2.3.2.6"/>
    </reaction>
</comment>
<keyword evidence="6" id="KW-1185">Reference proteome</keyword>
<dbReference type="SUPFAM" id="SSF55729">
    <property type="entry name" value="Acyl-CoA N-acyltransferases (Nat)"/>
    <property type="match status" value="1"/>
</dbReference>
<dbReference type="PANTHER" id="PTHR30098:SF2">
    <property type="entry name" value="LEUCYL_PHENYLALANYL-TRNA--PROTEIN TRANSFERASE"/>
    <property type="match status" value="1"/>
</dbReference>
<dbReference type="Gene3D" id="3.40.630.70">
    <property type="entry name" value="Leucyl/phenylalanyl-tRNA-protein transferase, C-terminal domain"/>
    <property type="match status" value="1"/>
</dbReference>
<evidence type="ECO:0000256" key="4">
    <source>
        <dbReference type="HAMAP-Rule" id="MF_00688"/>
    </source>
</evidence>
<dbReference type="FunFam" id="3.40.630.70:FF:000001">
    <property type="entry name" value="Leucyl/phenylalanyl-tRNA--protein transferase"/>
    <property type="match status" value="1"/>
</dbReference>
<dbReference type="KEGG" id="zga:ZOBELLIA_1329"/>
<comment type="similarity">
    <text evidence="4">Belongs to the L/F-transferase family.</text>
</comment>
<dbReference type="AlphaFoldDB" id="G0L3P7"/>
<accession>G0L3P7</accession>
<dbReference type="EMBL" id="FP476056">
    <property type="protein sequence ID" value="CAZ95385.1"/>
    <property type="molecule type" value="Genomic_DNA"/>
</dbReference>
<dbReference type="GO" id="GO:0008914">
    <property type="term" value="F:leucyl-tRNA--protein transferase activity"/>
    <property type="evidence" value="ECO:0007669"/>
    <property type="project" value="UniProtKB-UniRule"/>
</dbReference>
<dbReference type="RefSeq" id="WP_013992694.1">
    <property type="nucleotide sequence ID" value="NC_015844.1"/>
</dbReference>
<dbReference type="HAMAP" id="MF_00688">
    <property type="entry name" value="Leu_Phe_trans"/>
    <property type="match status" value="1"/>
</dbReference>
<dbReference type="GO" id="GO:0030163">
    <property type="term" value="P:protein catabolic process"/>
    <property type="evidence" value="ECO:0007669"/>
    <property type="project" value="UniProtKB-UniRule"/>
</dbReference>
<keyword evidence="1 4" id="KW-0963">Cytoplasm</keyword>
<comment type="catalytic activity">
    <reaction evidence="4">
        <text>N-terminal L-arginyl-[protein] + L-leucyl-tRNA(Leu) = N-terminal L-leucyl-L-arginyl-[protein] + tRNA(Leu) + H(+)</text>
        <dbReference type="Rhea" id="RHEA:50416"/>
        <dbReference type="Rhea" id="RHEA-COMP:9613"/>
        <dbReference type="Rhea" id="RHEA-COMP:9622"/>
        <dbReference type="Rhea" id="RHEA-COMP:12672"/>
        <dbReference type="Rhea" id="RHEA-COMP:12673"/>
        <dbReference type="ChEBI" id="CHEBI:15378"/>
        <dbReference type="ChEBI" id="CHEBI:64719"/>
        <dbReference type="ChEBI" id="CHEBI:78442"/>
        <dbReference type="ChEBI" id="CHEBI:78494"/>
        <dbReference type="ChEBI" id="CHEBI:133044"/>
        <dbReference type="EC" id="2.3.2.6"/>
    </reaction>
</comment>
<keyword evidence="3 4" id="KW-0012">Acyltransferase</keyword>
<protein>
    <recommendedName>
        <fullName evidence="4">Leucyl/phenylalanyl-tRNA--protein transferase</fullName>
        <ecNumber evidence="4">2.3.2.6</ecNumber>
    </recommendedName>
    <alternativeName>
        <fullName evidence="4">L/F-transferase</fullName>
    </alternativeName>
    <alternativeName>
        <fullName evidence="4">Leucyltransferase</fullName>
    </alternativeName>
    <alternativeName>
        <fullName evidence="4">Phenyalanyltransferase</fullName>
    </alternativeName>
</protein>
<organism evidence="5 6">
    <name type="scientific">Zobellia galactanivorans (strain DSM 12802 / CCUG 47099 / CIP 106680 / NCIMB 13871 / Dsij)</name>
    <dbReference type="NCBI Taxonomy" id="63186"/>
    <lineage>
        <taxon>Bacteria</taxon>
        <taxon>Pseudomonadati</taxon>
        <taxon>Bacteroidota</taxon>
        <taxon>Flavobacteriia</taxon>
        <taxon>Flavobacteriales</taxon>
        <taxon>Flavobacteriaceae</taxon>
        <taxon>Zobellia</taxon>
    </lineage>
</organism>